<dbReference type="Proteomes" id="UP000250266">
    <property type="component" value="Unassembled WGS sequence"/>
</dbReference>
<name>A0A8E2EIJ4_9PEZI</name>
<dbReference type="EMBL" id="KV744842">
    <property type="protein sequence ID" value="OCK84223.1"/>
    <property type="molecule type" value="Genomic_DNA"/>
</dbReference>
<keyword evidence="2" id="KW-1185">Reference proteome</keyword>
<organism evidence="1 2">
    <name type="scientific">Lepidopterella palustris CBS 459.81</name>
    <dbReference type="NCBI Taxonomy" id="1314670"/>
    <lineage>
        <taxon>Eukaryota</taxon>
        <taxon>Fungi</taxon>
        <taxon>Dikarya</taxon>
        <taxon>Ascomycota</taxon>
        <taxon>Pezizomycotina</taxon>
        <taxon>Dothideomycetes</taxon>
        <taxon>Pleosporomycetidae</taxon>
        <taxon>Mytilinidiales</taxon>
        <taxon>Argynnaceae</taxon>
        <taxon>Lepidopterella</taxon>
    </lineage>
</organism>
<sequence>MLREAVCDIQNTTRHSTLLTLFFSPERPHLPPPSSFDVFSFPPPCLPPTRPQRLRLPSLSRPSQLYGIYFHLPYNTTPQLSLLPVCCPYRRLCETLIAPSTQSF</sequence>
<proteinExistence type="predicted"/>
<dbReference type="AlphaFoldDB" id="A0A8E2EIJ4"/>
<protein>
    <submittedName>
        <fullName evidence="1">Uncharacterized protein</fullName>
    </submittedName>
</protein>
<gene>
    <name evidence="1" type="ORF">K432DRAFT_137012</name>
</gene>
<reference evidence="1 2" key="1">
    <citation type="journal article" date="2016" name="Nat. Commun.">
        <title>Ectomycorrhizal ecology is imprinted in the genome of the dominant symbiotic fungus Cenococcum geophilum.</title>
        <authorList>
            <consortium name="DOE Joint Genome Institute"/>
            <person name="Peter M."/>
            <person name="Kohler A."/>
            <person name="Ohm R.A."/>
            <person name="Kuo A."/>
            <person name="Krutzmann J."/>
            <person name="Morin E."/>
            <person name="Arend M."/>
            <person name="Barry K.W."/>
            <person name="Binder M."/>
            <person name="Choi C."/>
            <person name="Clum A."/>
            <person name="Copeland A."/>
            <person name="Grisel N."/>
            <person name="Haridas S."/>
            <person name="Kipfer T."/>
            <person name="LaButti K."/>
            <person name="Lindquist E."/>
            <person name="Lipzen A."/>
            <person name="Maire R."/>
            <person name="Meier B."/>
            <person name="Mihaltcheva S."/>
            <person name="Molinier V."/>
            <person name="Murat C."/>
            <person name="Poggeler S."/>
            <person name="Quandt C.A."/>
            <person name="Sperisen C."/>
            <person name="Tritt A."/>
            <person name="Tisserant E."/>
            <person name="Crous P.W."/>
            <person name="Henrissat B."/>
            <person name="Nehls U."/>
            <person name="Egli S."/>
            <person name="Spatafora J.W."/>
            <person name="Grigoriev I.V."/>
            <person name="Martin F.M."/>
        </authorList>
    </citation>
    <scope>NUCLEOTIDE SEQUENCE [LARGE SCALE GENOMIC DNA]</scope>
    <source>
        <strain evidence="1 2">CBS 459.81</strain>
    </source>
</reference>
<evidence type="ECO:0000313" key="1">
    <source>
        <dbReference type="EMBL" id="OCK84223.1"/>
    </source>
</evidence>
<evidence type="ECO:0000313" key="2">
    <source>
        <dbReference type="Proteomes" id="UP000250266"/>
    </source>
</evidence>
<accession>A0A8E2EIJ4</accession>